<name>A0A139HTT2_9PEZI</name>
<dbReference type="Proteomes" id="UP000070133">
    <property type="component" value="Unassembled WGS sequence"/>
</dbReference>
<reference evidence="11 12" key="1">
    <citation type="submission" date="2015-07" db="EMBL/GenBank/DDBJ databases">
        <title>Comparative genomics of the Sigatoka disease complex on banana suggests a link between parallel evolutionary changes in Pseudocercospora fijiensis and Pseudocercospora eumusae and increased virulence on the banana host.</title>
        <authorList>
            <person name="Chang T.-C."/>
            <person name="Salvucci A."/>
            <person name="Crous P.W."/>
            <person name="Stergiopoulos I."/>
        </authorList>
    </citation>
    <scope>NUCLEOTIDE SEQUENCE [LARGE SCALE GENOMIC DNA]</scope>
    <source>
        <strain evidence="11 12">CBS 114824</strain>
    </source>
</reference>
<dbReference type="SUPFAM" id="SSF103473">
    <property type="entry name" value="MFS general substrate transporter"/>
    <property type="match status" value="1"/>
</dbReference>
<dbReference type="GO" id="GO:0016020">
    <property type="term" value="C:membrane"/>
    <property type="evidence" value="ECO:0007669"/>
    <property type="project" value="UniProtKB-SubCell"/>
</dbReference>
<feature type="transmembrane region" description="Helical" evidence="9">
    <location>
        <begin position="12"/>
        <end position="32"/>
    </location>
</feature>
<dbReference type="FunFam" id="1.20.1250.20:FF:000061">
    <property type="entry name" value="MFS sugar transporter"/>
    <property type="match status" value="1"/>
</dbReference>
<evidence type="ECO:0000256" key="6">
    <source>
        <dbReference type="ARBA" id="ARBA00023136"/>
    </source>
</evidence>
<gene>
    <name evidence="11" type="ORF">AC578_1007</name>
</gene>
<dbReference type="OrthoDB" id="6612291at2759"/>
<dbReference type="InterPro" id="IPR005828">
    <property type="entry name" value="MFS_sugar_transport-like"/>
</dbReference>
<feature type="transmembrane region" description="Helical" evidence="9">
    <location>
        <begin position="414"/>
        <end position="431"/>
    </location>
</feature>
<dbReference type="Pfam" id="PF00083">
    <property type="entry name" value="Sugar_tr"/>
    <property type="match status" value="1"/>
</dbReference>
<comment type="similarity">
    <text evidence="2 7">Belongs to the major facilitator superfamily. Sugar transporter (TC 2.A.1.1) family.</text>
</comment>
<dbReference type="EMBL" id="LFZN01000010">
    <property type="protein sequence ID" value="KXT05793.1"/>
    <property type="molecule type" value="Genomic_DNA"/>
</dbReference>
<evidence type="ECO:0000256" key="3">
    <source>
        <dbReference type="ARBA" id="ARBA00022448"/>
    </source>
</evidence>
<keyword evidence="6 9" id="KW-0472">Membrane</keyword>
<evidence type="ECO:0000256" key="1">
    <source>
        <dbReference type="ARBA" id="ARBA00004141"/>
    </source>
</evidence>
<keyword evidence="12" id="KW-1185">Reference proteome</keyword>
<feature type="transmembrane region" description="Helical" evidence="9">
    <location>
        <begin position="72"/>
        <end position="90"/>
    </location>
</feature>
<evidence type="ECO:0000259" key="10">
    <source>
        <dbReference type="PROSITE" id="PS50850"/>
    </source>
</evidence>
<feature type="transmembrane region" description="Helical" evidence="9">
    <location>
        <begin position="276"/>
        <end position="298"/>
    </location>
</feature>
<feature type="transmembrane region" description="Helical" evidence="9">
    <location>
        <begin position="437"/>
        <end position="456"/>
    </location>
</feature>
<dbReference type="AlphaFoldDB" id="A0A139HTT2"/>
<evidence type="ECO:0000256" key="5">
    <source>
        <dbReference type="ARBA" id="ARBA00022989"/>
    </source>
</evidence>
<feature type="compositionally biased region" description="Gly residues" evidence="8">
    <location>
        <begin position="549"/>
        <end position="559"/>
    </location>
</feature>
<accession>A0A139HTT2</accession>
<dbReference type="InterPro" id="IPR003663">
    <property type="entry name" value="Sugar/inositol_transpt"/>
</dbReference>
<evidence type="ECO:0000256" key="8">
    <source>
        <dbReference type="SAM" id="MobiDB-lite"/>
    </source>
</evidence>
<dbReference type="GO" id="GO:0005351">
    <property type="term" value="F:carbohydrate:proton symporter activity"/>
    <property type="evidence" value="ECO:0007669"/>
    <property type="project" value="TreeGrafter"/>
</dbReference>
<evidence type="ECO:0000256" key="4">
    <source>
        <dbReference type="ARBA" id="ARBA00022692"/>
    </source>
</evidence>
<feature type="domain" description="Major facilitator superfamily (MFS) profile" evidence="10">
    <location>
        <begin position="19"/>
        <end position="460"/>
    </location>
</feature>
<evidence type="ECO:0000313" key="11">
    <source>
        <dbReference type="EMBL" id="KXT05793.1"/>
    </source>
</evidence>
<feature type="compositionally biased region" description="Basic and acidic residues" evidence="8">
    <location>
        <begin position="529"/>
        <end position="542"/>
    </location>
</feature>
<feature type="transmembrane region" description="Helical" evidence="9">
    <location>
        <begin position="186"/>
        <end position="208"/>
    </location>
</feature>
<feature type="transmembrane region" description="Helical" evidence="9">
    <location>
        <begin position="342"/>
        <end position="364"/>
    </location>
</feature>
<feature type="region of interest" description="Disordered" evidence="8">
    <location>
        <begin position="527"/>
        <end position="559"/>
    </location>
</feature>
<dbReference type="PANTHER" id="PTHR48022:SF68">
    <property type="entry name" value="MAJOR FACILITATOR SUPERFAMILY (MFS) PROFILE DOMAIN-CONTAINING PROTEIN-RELATED"/>
    <property type="match status" value="1"/>
</dbReference>
<dbReference type="PROSITE" id="PS50850">
    <property type="entry name" value="MFS"/>
    <property type="match status" value="1"/>
</dbReference>
<evidence type="ECO:0000256" key="9">
    <source>
        <dbReference type="SAM" id="Phobius"/>
    </source>
</evidence>
<dbReference type="InterPro" id="IPR050360">
    <property type="entry name" value="MFS_Sugar_Transporters"/>
</dbReference>
<proteinExistence type="inferred from homology"/>
<keyword evidence="4 9" id="KW-0812">Transmembrane</keyword>
<dbReference type="InterPro" id="IPR020846">
    <property type="entry name" value="MFS_dom"/>
</dbReference>
<dbReference type="PANTHER" id="PTHR48022">
    <property type="entry name" value="PLASTIDIC GLUCOSE TRANSPORTER 4"/>
    <property type="match status" value="1"/>
</dbReference>
<comment type="subcellular location">
    <subcellularLocation>
        <location evidence="1">Membrane</location>
        <topology evidence="1">Multi-pass membrane protein</topology>
    </subcellularLocation>
</comment>
<organism evidence="11 12">
    <name type="scientific">Pseudocercospora eumusae</name>
    <dbReference type="NCBI Taxonomy" id="321146"/>
    <lineage>
        <taxon>Eukaryota</taxon>
        <taxon>Fungi</taxon>
        <taxon>Dikarya</taxon>
        <taxon>Ascomycota</taxon>
        <taxon>Pezizomycotina</taxon>
        <taxon>Dothideomycetes</taxon>
        <taxon>Dothideomycetidae</taxon>
        <taxon>Mycosphaerellales</taxon>
        <taxon>Mycosphaerellaceae</taxon>
        <taxon>Pseudocercospora</taxon>
    </lineage>
</organism>
<dbReference type="InterPro" id="IPR036259">
    <property type="entry name" value="MFS_trans_sf"/>
</dbReference>
<dbReference type="InterPro" id="IPR005829">
    <property type="entry name" value="Sugar_transporter_CS"/>
</dbReference>
<dbReference type="PRINTS" id="PR00171">
    <property type="entry name" value="SUGRTRNSPORT"/>
</dbReference>
<protein>
    <recommendedName>
        <fullName evidence="10">Major facilitator superfamily (MFS) profile domain-containing protein</fullName>
    </recommendedName>
</protein>
<feature type="transmembrane region" description="Helical" evidence="9">
    <location>
        <begin position="157"/>
        <end position="174"/>
    </location>
</feature>
<evidence type="ECO:0000256" key="7">
    <source>
        <dbReference type="RuleBase" id="RU003346"/>
    </source>
</evidence>
<evidence type="ECO:0000313" key="12">
    <source>
        <dbReference type="Proteomes" id="UP000070133"/>
    </source>
</evidence>
<keyword evidence="3 7" id="KW-0813">Transport</keyword>
<evidence type="ECO:0000256" key="2">
    <source>
        <dbReference type="ARBA" id="ARBA00010992"/>
    </source>
</evidence>
<dbReference type="NCBIfam" id="TIGR00879">
    <property type="entry name" value="SP"/>
    <property type="match status" value="1"/>
</dbReference>
<sequence>MFGMKRFYGLRGTSLNIAIGIIAGLDFLLFGYDQGVMGGLLTLPSFTRVFPEINTIGESGNSPKSTTQGITIGSYNLGCFAGAIICIWLGQFLGRRRTIFVGSAVMVVGAAIQCSSFGIAQLIVGRFITGIGNGLNTSTVPTWQSETTKSHRRGQMVMIEGALISGGIMLSYWIDFGFSFIDGAIAWRFPIGFQILFALIILSLILGLPESPRWLVLKGREDEAVTVLAALSNLEPEDEYIQSEFVAIKETVIEMSQGSFKDVFTMGKDRNFHRALLGYVNQMFQQISGINLITYYAATIYEQEIGLSGFLSRILAAANGTEYFLASWIAVFTVEKIGRRPLMLFGAAGMSMSMVVLAAVTSVGGTGPGIVAAVFLFIFNTFFAIGWLGMTWLYPSEIVPLRIRAPSSALSTSANWIFNFMVVMITPIAFANIQYQTYIIFAVINAFIVPCVYFFYPETAYRSLEEMDEIFHKSHMSKNAWFDVVKIAKPKNTPNRYDKNGKLLINYLETEEHRRRSSVVGAPGAKGINEIENKERSSHDEAYATEGRFAGGSGSEKSL</sequence>
<dbReference type="PROSITE" id="PS00216">
    <property type="entry name" value="SUGAR_TRANSPORT_1"/>
    <property type="match status" value="1"/>
</dbReference>
<keyword evidence="5 9" id="KW-1133">Transmembrane helix</keyword>
<feature type="transmembrane region" description="Helical" evidence="9">
    <location>
        <begin position="310"/>
        <end position="330"/>
    </location>
</feature>
<feature type="transmembrane region" description="Helical" evidence="9">
    <location>
        <begin position="370"/>
        <end position="394"/>
    </location>
</feature>
<dbReference type="Gene3D" id="1.20.1250.20">
    <property type="entry name" value="MFS general substrate transporter like domains"/>
    <property type="match status" value="1"/>
</dbReference>
<comment type="caution">
    <text evidence="11">The sequence shown here is derived from an EMBL/GenBank/DDBJ whole genome shotgun (WGS) entry which is preliminary data.</text>
</comment>